<accession>A0A1M5MZ61</accession>
<dbReference type="STRING" id="870908.SAMN04488044_1379"/>
<evidence type="ECO:0000256" key="3">
    <source>
        <dbReference type="RuleBase" id="RU004046"/>
    </source>
</evidence>
<dbReference type="GO" id="GO:0006096">
    <property type="term" value="P:glycolytic process"/>
    <property type="evidence" value="ECO:0007669"/>
    <property type="project" value="InterPro"/>
</dbReference>
<dbReference type="GO" id="GO:0005536">
    <property type="term" value="F:D-glucose binding"/>
    <property type="evidence" value="ECO:0007669"/>
    <property type="project" value="InterPro"/>
</dbReference>
<dbReference type="InterPro" id="IPR050201">
    <property type="entry name" value="Bacterial_glucokinase"/>
</dbReference>
<dbReference type="Gene3D" id="3.40.367.20">
    <property type="match status" value="1"/>
</dbReference>
<dbReference type="AlphaFoldDB" id="A0A1M5MZ61"/>
<keyword evidence="5" id="KW-1185">Reference proteome</keyword>
<gene>
    <name evidence="4" type="ORF">SAMN04488044_1379</name>
</gene>
<evidence type="ECO:0000313" key="4">
    <source>
        <dbReference type="EMBL" id="SHG82636.1"/>
    </source>
</evidence>
<dbReference type="Gene3D" id="3.30.420.40">
    <property type="match status" value="1"/>
</dbReference>
<name>A0A1M5MZ61_9RHOB</name>
<protein>
    <submittedName>
        <fullName evidence="4">Glucokinase</fullName>
    </submittedName>
</protein>
<evidence type="ECO:0000256" key="1">
    <source>
        <dbReference type="ARBA" id="ARBA00022679"/>
    </source>
</evidence>
<dbReference type="InterPro" id="IPR043129">
    <property type="entry name" value="ATPase_NBD"/>
</dbReference>
<evidence type="ECO:0000313" key="5">
    <source>
        <dbReference type="Proteomes" id="UP000184211"/>
    </source>
</evidence>
<dbReference type="GO" id="GO:0004340">
    <property type="term" value="F:glucokinase activity"/>
    <property type="evidence" value="ECO:0007669"/>
    <property type="project" value="InterPro"/>
</dbReference>
<dbReference type="GO" id="GO:0005829">
    <property type="term" value="C:cytosol"/>
    <property type="evidence" value="ECO:0007669"/>
    <property type="project" value="TreeGrafter"/>
</dbReference>
<dbReference type="CDD" id="cd24008">
    <property type="entry name" value="ASKHA_NBD_GLK"/>
    <property type="match status" value="1"/>
</dbReference>
<dbReference type="EMBL" id="FQWM01000002">
    <property type="protein sequence ID" value="SHG82636.1"/>
    <property type="molecule type" value="Genomic_DNA"/>
</dbReference>
<sequence>MADMFLVADIGGTNTRVGLADDTGLLPETTLRFRNRENANFRTVLETYLADHAEATIIGACAGAAGPVKDGVAKLTNLDWQIDRQTLQDVTGAKIVDVINDLPAQGLALDDLAEGTTQLLKAGEAKPRGARLVLGLGTGVNLVPVHQVGDMLLAPSAEAGHETLPYRKEQAALCDWLRAERQYPSVEVALAGQGIENLYEFHAKTTRAAADVVAGYHTGDAACVAAMTDYVALLGAVIGDHALVHMPEGGIFLTGGVARSVAPIMKNLHFADVMCDKGRFSDLAGSFSVNLITDDFAALKGCARHLRQLARG</sequence>
<evidence type="ECO:0000256" key="2">
    <source>
        <dbReference type="ARBA" id="ARBA00022777"/>
    </source>
</evidence>
<keyword evidence="2 4" id="KW-0418">Kinase</keyword>
<dbReference type="Proteomes" id="UP000184211">
    <property type="component" value="Unassembled WGS sequence"/>
</dbReference>
<dbReference type="SUPFAM" id="SSF53067">
    <property type="entry name" value="Actin-like ATPase domain"/>
    <property type="match status" value="1"/>
</dbReference>
<dbReference type="PANTHER" id="PTHR47690:SF1">
    <property type="entry name" value="GLUCOKINASE"/>
    <property type="match status" value="1"/>
</dbReference>
<keyword evidence="1" id="KW-0808">Transferase</keyword>
<comment type="similarity">
    <text evidence="3">Belongs to the bacterial glucokinase family.</text>
</comment>
<dbReference type="RefSeq" id="WP_072791962.1">
    <property type="nucleotide sequence ID" value="NZ_FQWM01000002.1"/>
</dbReference>
<dbReference type="PANTHER" id="PTHR47690">
    <property type="entry name" value="GLUCOKINASE"/>
    <property type="match status" value="1"/>
</dbReference>
<proteinExistence type="inferred from homology"/>
<dbReference type="InterPro" id="IPR003836">
    <property type="entry name" value="Glucokinase"/>
</dbReference>
<organism evidence="4 5">
    <name type="scientific">Cognatishimia maritima</name>
    <dbReference type="NCBI Taxonomy" id="870908"/>
    <lineage>
        <taxon>Bacteria</taxon>
        <taxon>Pseudomonadati</taxon>
        <taxon>Pseudomonadota</taxon>
        <taxon>Alphaproteobacteria</taxon>
        <taxon>Rhodobacterales</taxon>
        <taxon>Paracoccaceae</taxon>
        <taxon>Cognatishimia</taxon>
    </lineage>
</organism>
<dbReference type="Pfam" id="PF02685">
    <property type="entry name" value="Glucokinase"/>
    <property type="match status" value="1"/>
</dbReference>
<dbReference type="OrthoDB" id="9800595at2"/>
<reference evidence="5" key="1">
    <citation type="submission" date="2016-11" db="EMBL/GenBank/DDBJ databases">
        <authorList>
            <person name="Varghese N."/>
            <person name="Submissions S."/>
        </authorList>
    </citation>
    <scope>NUCLEOTIDE SEQUENCE [LARGE SCALE GENOMIC DNA]</scope>
    <source>
        <strain evidence="5">DSM 28223</strain>
    </source>
</reference>
<dbReference type="GO" id="GO:0005524">
    <property type="term" value="F:ATP binding"/>
    <property type="evidence" value="ECO:0007669"/>
    <property type="project" value="InterPro"/>
</dbReference>